<dbReference type="Proteomes" id="UP000295517">
    <property type="component" value="Chromosome"/>
</dbReference>
<dbReference type="AlphaFoldDB" id="A0A0W0W394"/>
<feature type="compositionally biased region" description="Polar residues" evidence="1">
    <location>
        <begin position="1"/>
        <end position="12"/>
    </location>
</feature>
<sequence length="88" mass="9628">MNRKATTQNPSTAEARADVKQAASDLMNESKKFAHELYEDGIDKVHEAQDAAKEYSDVLLNKVRKNPLASVLIAAGVGFLVSAILRKE</sequence>
<proteinExistence type="predicted"/>
<feature type="transmembrane region" description="Helical" evidence="2">
    <location>
        <begin position="68"/>
        <end position="85"/>
    </location>
</feature>
<dbReference type="EMBL" id="CP038254">
    <property type="protein sequence ID" value="QBR84250.1"/>
    <property type="molecule type" value="Genomic_DNA"/>
</dbReference>
<reference evidence="3 5" key="1">
    <citation type="submission" date="2015-11" db="EMBL/GenBank/DDBJ databases">
        <title>Genomic analysis of 38 Legionella species identifies large and diverse effector repertoires.</title>
        <authorList>
            <person name="Burstein D."/>
            <person name="Amaro F."/>
            <person name="Zusman T."/>
            <person name="Lifshitz Z."/>
            <person name="Cohen O."/>
            <person name="Gilbert J.A."/>
            <person name="Pupko T."/>
            <person name="Shuman H.A."/>
            <person name="Segal G."/>
        </authorList>
    </citation>
    <scope>NUCLEOTIDE SEQUENCE [LARGE SCALE GENOMIC DNA]</scope>
    <source>
        <strain evidence="3 5">Bercovier 4</strain>
    </source>
</reference>
<evidence type="ECO:0000256" key="1">
    <source>
        <dbReference type="SAM" id="MobiDB-lite"/>
    </source>
</evidence>
<evidence type="ECO:0000313" key="6">
    <source>
        <dbReference type="Proteomes" id="UP000295517"/>
    </source>
</evidence>
<dbReference type="Proteomes" id="UP000054761">
    <property type="component" value="Unassembled WGS sequence"/>
</dbReference>
<organism evidence="3 5">
    <name type="scientific">Legionella israelensis</name>
    <dbReference type="NCBI Taxonomy" id="454"/>
    <lineage>
        <taxon>Bacteria</taxon>
        <taxon>Pseudomonadati</taxon>
        <taxon>Pseudomonadota</taxon>
        <taxon>Gammaproteobacteria</taxon>
        <taxon>Legionellales</taxon>
        <taxon>Legionellaceae</taxon>
        <taxon>Legionella</taxon>
    </lineage>
</organism>
<keyword evidence="2" id="KW-0812">Transmembrane</keyword>
<dbReference type="OrthoDB" id="5640839at2"/>
<name>A0A0W0W394_9GAMM</name>
<keyword evidence="2" id="KW-1133">Transmembrane helix</keyword>
<evidence type="ECO:0000313" key="5">
    <source>
        <dbReference type="Proteomes" id="UP000054761"/>
    </source>
</evidence>
<dbReference type="EMBL" id="LNYH01000052">
    <property type="protein sequence ID" value="KTD26844.1"/>
    <property type="molecule type" value="Genomic_DNA"/>
</dbReference>
<evidence type="ECO:0000256" key="2">
    <source>
        <dbReference type="SAM" id="Phobius"/>
    </source>
</evidence>
<accession>A0A0W0W394</accession>
<keyword evidence="5" id="KW-1185">Reference proteome</keyword>
<protein>
    <submittedName>
        <fullName evidence="4">DUF883 family protein</fullName>
    </submittedName>
</protein>
<dbReference type="RefSeq" id="WP_058501416.1">
    <property type="nucleotide sequence ID" value="NZ_CAAAJA010000001.1"/>
</dbReference>
<reference evidence="4 6" key="2">
    <citation type="submission" date="2019-03" db="EMBL/GenBank/DDBJ databases">
        <title>Diverse conjugative elements silence natural transformation in Legionella species.</title>
        <authorList>
            <person name="Durieux I."/>
            <person name="Ginevra C."/>
            <person name="Attaiech L."/>
            <person name="Picq K."/>
            <person name="Juan P.A."/>
            <person name="Jarraud S."/>
            <person name="Charpentier X."/>
        </authorList>
    </citation>
    <scope>NUCLEOTIDE SEQUENCE [LARGE SCALE GENOMIC DNA]</scope>
    <source>
        <strain evidence="4 6">HL-0427-4011</strain>
    </source>
</reference>
<keyword evidence="2" id="KW-0472">Membrane</keyword>
<evidence type="ECO:0000313" key="4">
    <source>
        <dbReference type="EMBL" id="QBR84250.1"/>
    </source>
</evidence>
<dbReference type="PATRIC" id="fig|454.4.peg.1134"/>
<evidence type="ECO:0000313" key="3">
    <source>
        <dbReference type="EMBL" id="KTD26844.1"/>
    </source>
</evidence>
<gene>
    <name evidence="4" type="ORF">E3983_07675</name>
    <name evidence="3" type="ORF">Lisr_1055</name>
</gene>
<dbReference type="STRING" id="454.Lisr_1055"/>
<feature type="region of interest" description="Disordered" evidence="1">
    <location>
        <begin position="1"/>
        <end position="21"/>
    </location>
</feature>